<keyword evidence="8" id="KW-1185">Reference proteome</keyword>
<dbReference type="EMBL" id="BOPV01000001">
    <property type="protein sequence ID" value="GIL38732.1"/>
    <property type="molecule type" value="Genomic_DNA"/>
</dbReference>
<keyword evidence="3 6" id="KW-0812">Transmembrane</keyword>
<evidence type="ECO:0000256" key="5">
    <source>
        <dbReference type="ARBA" id="ARBA00023136"/>
    </source>
</evidence>
<dbReference type="PANTHER" id="PTHR30086">
    <property type="entry name" value="ARGININE EXPORTER PROTEIN ARGO"/>
    <property type="match status" value="1"/>
</dbReference>
<evidence type="ECO:0000256" key="2">
    <source>
        <dbReference type="ARBA" id="ARBA00022475"/>
    </source>
</evidence>
<evidence type="ECO:0000256" key="3">
    <source>
        <dbReference type="ARBA" id="ARBA00022692"/>
    </source>
</evidence>
<evidence type="ECO:0000256" key="1">
    <source>
        <dbReference type="ARBA" id="ARBA00004651"/>
    </source>
</evidence>
<feature type="transmembrane region" description="Helical" evidence="6">
    <location>
        <begin position="41"/>
        <end position="66"/>
    </location>
</feature>
<feature type="transmembrane region" description="Helical" evidence="6">
    <location>
        <begin position="6"/>
        <end position="29"/>
    </location>
</feature>
<gene>
    <name evidence="7" type="ORF">TMPK1_09690</name>
</gene>
<dbReference type="GO" id="GO:0015171">
    <property type="term" value="F:amino acid transmembrane transporter activity"/>
    <property type="evidence" value="ECO:0007669"/>
    <property type="project" value="TreeGrafter"/>
</dbReference>
<protein>
    <submittedName>
        <fullName evidence="7">Lysine transporter LysE</fullName>
    </submittedName>
</protein>
<dbReference type="Proteomes" id="UP000681075">
    <property type="component" value="Unassembled WGS sequence"/>
</dbReference>
<proteinExistence type="predicted"/>
<evidence type="ECO:0000313" key="7">
    <source>
        <dbReference type="EMBL" id="GIL38732.1"/>
    </source>
</evidence>
<evidence type="ECO:0000256" key="6">
    <source>
        <dbReference type="SAM" id="Phobius"/>
    </source>
</evidence>
<comment type="subcellular location">
    <subcellularLocation>
        <location evidence="1">Cell membrane</location>
        <topology evidence="1">Multi-pass membrane protein</topology>
    </subcellularLocation>
</comment>
<dbReference type="GO" id="GO:0005886">
    <property type="term" value="C:plasma membrane"/>
    <property type="evidence" value="ECO:0007669"/>
    <property type="project" value="UniProtKB-SubCell"/>
</dbReference>
<sequence>MFDSDALLLFIAAGLLLNLTPGPDMLYVIARTLGQGRAAGFASALGIGVGCFAHILAAAFGLTALLSAVPNAFDAVRLVGAAYLVWLGAKQIFARSDGAAAEAPQISSLGRIFRQGVITNVLNPKVALFFLAFLPQFVDPARGDAALQFLALGALFDVNGMLVLAAVVLAASRLRGLFQVGRARQMLERMMGAAFIGLGIRLAWK</sequence>
<dbReference type="PANTHER" id="PTHR30086:SF20">
    <property type="entry name" value="ARGININE EXPORTER PROTEIN ARGO-RELATED"/>
    <property type="match status" value="1"/>
</dbReference>
<keyword evidence="5 6" id="KW-0472">Membrane</keyword>
<comment type="caution">
    <text evidence="7">The sequence shown here is derived from an EMBL/GenBank/DDBJ whole genome shotgun (WGS) entry which is preliminary data.</text>
</comment>
<dbReference type="AlphaFoldDB" id="A0A8S8X9I0"/>
<accession>A0A8S8X9I0</accession>
<name>A0A8S8X9I0_9PROT</name>
<feature type="transmembrane region" description="Helical" evidence="6">
    <location>
        <begin position="117"/>
        <end position="137"/>
    </location>
</feature>
<keyword evidence="4 6" id="KW-1133">Transmembrane helix</keyword>
<keyword evidence="2" id="KW-1003">Cell membrane</keyword>
<reference evidence="7" key="1">
    <citation type="submission" date="2021-02" db="EMBL/GenBank/DDBJ databases">
        <title>Genome sequence of Rhodospirillales sp. strain TMPK1 isolated from soil.</title>
        <authorList>
            <person name="Nakai R."/>
            <person name="Kusada H."/>
            <person name="Tamaki H."/>
        </authorList>
    </citation>
    <scope>NUCLEOTIDE SEQUENCE</scope>
    <source>
        <strain evidence="7">TMPK1</strain>
    </source>
</reference>
<dbReference type="PIRSF" id="PIRSF006324">
    <property type="entry name" value="LeuE"/>
    <property type="match status" value="1"/>
</dbReference>
<feature type="transmembrane region" description="Helical" evidence="6">
    <location>
        <begin position="149"/>
        <end position="174"/>
    </location>
</feature>
<dbReference type="RefSeq" id="WP_420241788.1">
    <property type="nucleotide sequence ID" value="NZ_BOPV01000001.1"/>
</dbReference>
<organism evidence="7 8">
    <name type="scientific">Roseiterribacter gracilis</name>
    <dbReference type="NCBI Taxonomy" id="2812848"/>
    <lineage>
        <taxon>Bacteria</taxon>
        <taxon>Pseudomonadati</taxon>
        <taxon>Pseudomonadota</taxon>
        <taxon>Alphaproteobacteria</taxon>
        <taxon>Rhodospirillales</taxon>
        <taxon>Roseiterribacteraceae</taxon>
        <taxon>Roseiterribacter</taxon>
    </lineage>
</organism>
<dbReference type="Pfam" id="PF01810">
    <property type="entry name" value="LysE"/>
    <property type="match status" value="1"/>
</dbReference>
<dbReference type="InterPro" id="IPR001123">
    <property type="entry name" value="LeuE-type"/>
</dbReference>
<evidence type="ECO:0000256" key="4">
    <source>
        <dbReference type="ARBA" id="ARBA00022989"/>
    </source>
</evidence>
<evidence type="ECO:0000313" key="8">
    <source>
        <dbReference type="Proteomes" id="UP000681075"/>
    </source>
</evidence>